<organism evidence="1">
    <name type="scientific">marine metagenome</name>
    <dbReference type="NCBI Taxonomy" id="408172"/>
    <lineage>
        <taxon>unclassified sequences</taxon>
        <taxon>metagenomes</taxon>
        <taxon>ecological metagenomes</taxon>
    </lineage>
</organism>
<gene>
    <name evidence="1" type="ORF">METZ01_LOCUS150030</name>
</gene>
<sequence length="89" mass="10634">MIGFFNVIFLKKGSHLNIEIQTFHTAKFKSTEKVNINQKYFKKIKILFAFLFFSCETRELDFVEPFFTVTKNQNSHHKSFVHYPRANIL</sequence>
<accession>A0A382A6L8</accession>
<dbReference type="EMBL" id="UINC01024129">
    <property type="protein sequence ID" value="SVA97176.1"/>
    <property type="molecule type" value="Genomic_DNA"/>
</dbReference>
<dbReference type="AlphaFoldDB" id="A0A382A6L8"/>
<name>A0A382A6L8_9ZZZZ</name>
<evidence type="ECO:0000313" key="1">
    <source>
        <dbReference type="EMBL" id="SVA97176.1"/>
    </source>
</evidence>
<protein>
    <submittedName>
        <fullName evidence="1">Uncharacterized protein</fullName>
    </submittedName>
</protein>
<reference evidence="1" key="1">
    <citation type="submission" date="2018-05" db="EMBL/GenBank/DDBJ databases">
        <authorList>
            <person name="Lanie J.A."/>
            <person name="Ng W.-L."/>
            <person name="Kazmierczak K.M."/>
            <person name="Andrzejewski T.M."/>
            <person name="Davidsen T.M."/>
            <person name="Wayne K.J."/>
            <person name="Tettelin H."/>
            <person name="Glass J.I."/>
            <person name="Rusch D."/>
            <person name="Podicherti R."/>
            <person name="Tsui H.-C.T."/>
            <person name="Winkler M.E."/>
        </authorList>
    </citation>
    <scope>NUCLEOTIDE SEQUENCE</scope>
</reference>
<proteinExistence type="predicted"/>